<keyword evidence="1" id="KW-0812">Transmembrane</keyword>
<feature type="transmembrane region" description="Helical" evidence="1">
    <location>
        <begin position="42"/>
        <end position="66"/>
    </location>
</feature>
<gene>
    <name evidence="2" type="ORF">H9830_02815</name>
</gene>
<reference evidence="2" key="1">
    <citation type="journal article" date="2021" name="PeerJ">
        <title>Extensive microbial diversity within the chicken gut microbiome revealed by metagenomics and culture.</title>
        <authorList>
            <person name="Gilroy R."/>
            <person name="Ravi A."/>
            <person name="Getino M."/>
            <person name="Pursley I."/>
            <person name="Horton D.L."/>
            <person name="Alikhan N.F."/>
            <person name="Baker D."/>
            <person name="Gharbi K."/>
            <person name="Hall N."/>
            <person name="Watson M."/>
            <person name="Adriaenssens E.M."/>
            <person name="Foster-Nyarko E."/>
            <person name="Jarju S."/>
            <person name="Secka A."/>
            <person name="Antonio M."/>
            <person name="Oren A."/>
            <person name="Chaudhuri R.R."/>
            <person name="La Ragione R."/>
            <person name="Hildebrand F."/>
            <person name="Pallen M.J."/>
        </authorList>
    </citation>
    <scope>NUCLEOTIDE SEQUENCE</scope>
    <source>
        <strain evidence="2">ChiGjej1B1-98</strain>
    </source>
</reference>
<keyword evidence="1" id="KW-1133">Transmembrane helix</keyword>
<feature type="transmembrane region" description="Helical" evidence="1">
    <location>
        <begin position="193"/>
        <end position="210"/>
    </location>
</feature>
<dbReference type="EMBL" id="DXDC01000085">
    <property type="protein sequence ID" value="HIY65192.1"/>
    <property type="molecule type" value="Genomic_DNA"/>
</dbReference>
<accession>A0A9D2C8F4</accession>
<evidence type="ECO:0000256" key="1">
    <source>
        <dbReference type="SAM" id="Phobius"/>
    </source>
</evidence>
<protein>
    <submittedName>
        <fullName evidence="2">Uncharacterized protein</fullName>
    </submittedName>
</protein>
<name>A0A9D2C8F4_9MICO</name>
<comment type="caution">
    <text evidence="2">The sequence shown here is derived from an EMBL/GenBank/DDBJ whole genome shotgun (WGS) entry which is preliminary data.</text>
</comment>
<sequence>MQPTIVARVLTVVIALVCAIAGLALCAEGGFRLLRTYSTLDFSLSSIGIALALQVAGALLFAAAALTGLWSSAGLLSCLVLGLAAFAFAAMPNVAIALFTSIEGLPLPWFSILFQGLPQFVLLTLGAAGVAMKLQRSVGKPRKGSGTAVGHVVGLLGSPLLIIGGLLVAARGIEANYALVSRFGDGPADPRSVFLIVIGGVMLFGGVLFARWSPHGLLLPALALLVAAVISFTPALAPVVLPIMLIPPVLLNGIALTGTLVGATIAAAAVRAKSRRVARHAS</sequence>
<proteinExistence type="predicted"/>
<dbReference type="Proteomes" id="UP000824005">
    <property type="component" value="Unassembled WGS sequence"/>
</dbReference>
<evidence type="ECO:0000313" key="2">
    <source>
        <dbReference type="EMBL" id="HIY65192.1"/>
    </source>
</evidence>
<evidence type="ECO:0000313" key="3">
    <source>
        <dbReference type="Proteomes" id="UP000824005"/>
    </source>
</evidence>
<keyword evidence="1" id="KW-0472">Membrane</keyword>
<feature type="transmembrane region" description="Helical" evidence="1">
    <location>
        <begin position="249"/>
        <end position="270"/>
    </location>
</feature>
<feature type="transmembrane region" description="Helical" evidence="1">
    <location>
        <begin position="217"/>
        <end position="237"/>
    </location>
</feature>
<reference evidence="2" key="2">
    <citation type="submission" date="2021-04" db="EMBL/GenBank/DDBJ databases">
        <authorList>
            <person name="Gilroy R."/>
        </authorList>
    </citation>
    <scope>NUCLEOTIDE SEQUENCE</scope>
    <source>
        <strain evidence="2">ChiGjej1B1-98</strain>
    </source>
</reference>
<feature type="transmembrane region" description="Helical" evidence="1">
    <location>
        <begin position="78"/>
        <end position="102"/>
    </location>
</feature>
<dbReference type="AlphaFoldDB" id="A0A9D2C8F4"/>
<organism evidence="2 3">
    <name type="scientific">Candidatus Agrococcus pullicola</name>
    <dbReference type="NCBI Taxonomy" id="2838429"/>
    <lineage>
        <taxon>Bacteria</taxon>
        <taxon>Bacillati</taxon>
        <taxon>Actinomycetota</taxon>
        <taxon>Actinomycetes</taxon>
        <taxon>Micrococcales</taxon>
        <taxon>Microbacteriaceae</taxon>
        <taxon>Agrococcus</taxon>
    </lineage>
</organism>
<feature type="transmembrane region" description="Helical" evidence="1">
    <location>
        <begin position="152"/>
        <end position="173"/>
    </location>
</feature>
<feature type="transmembrane region" description="Helical" evidence="1">
    <location>
        <begin position="108"/>
        <end position="131"/>
    </location>
</feature>